<evidence type="ECO:0000313" key="4">
    <source>
        <dbReference type="Proteomes" id="UP001165085"/>
    </source>
</evidence>
<gene>
    <name evidence="3" type="ORF">TrST_g1013</name>
</gene>
<evidence type="ECO:0000256" key="1">
    <source>
        <dbReference type="SAM" id="MobiDB-lite"/>
    </source>
</evidence>
<evidence type="ECO:0000256" key="2">
    <source>
        <dbReference type="SAM" id="Phobius"/>
    </source>
</evidence>
<comment type="caution">
    <text evidence="3">The sequence shown here is derived from an EMBL/GenBank/DDBJ whole genome shotgun (WGS) entry which is preliminary data.</text>
</comment>
<feature type="compositionally biased region" description="Acidic residues" evidence="1">
    <location>
        <begin position="59"/>
        <end position="70"/>
    </location>
</feature>
<proteinExistence type="predicted"/>
<feature type="transmembrane region" description="Helical" evidence="2">
    <location>
        <begin position="87"/>
        <end position="105"/>
    </location>
</feature>
<keyword evidence="2" id="KW-1133">Transmembrane helix</keyword>
<dbReference type="OrthoDB" id="202589at2759"/>
<dbReference type="EMBL" id="BRXY01000053">
    <property type="protein sequence ID" value="GMH58442.1"/>
    <property type="molecule type" value="Genomic_DNA"/>
</dbReference>
<dbReference type="AlphaFoldDB" id="A0A9W7DX97"/>
<evidence type="ECO:0000313" key="3">
    <source>
        <dbReference type="EMBL" id="GMH58442.1"/>
    </source>
</evidence>
<reference evidence="4" key="1">
    <citation type="journal article" date="2023" name="Commun. Biol.">
        <title>Genome analysis of Parmales, the sister group of diatoms, reveals the evolutionary specialization of diatoms from phago-mixotrophs to photoautotrophs.</title>
        <authorList>
            <person name="Ban H."/>
            <person name="Sato S."/>
            <person name="Yoshikawa S."/>
            <person name="Yamada K."/>
            <person name="Nakamura Y."/>
            <person name="Ichinomiya M."/>
            <person name="Sato N."/>
            <person name="Blanc-Mathieu R."/>
            <person name="Endo H."/>
            <person name="Kuwata A."/>
            <person name="Ogata H."/>
        </authorList>
    </citation>
    <scope>NUCLEOTIDE SEQUENCE [LARGE SCALE GENOMIC DNA]</scope>
    <source>
        <strain evidence="4">NIES 3701</strain>
    </source>
</reference>
<feature type="compositionally biased region" description="Basic residues" evidence="1">
    <location>
        <begin position="25"/>
        <end position="54"/>
    </location>
</feature>
<sequence length="106" mass="11697">MGGHAAWRKRVKNGDLAKGSGGAICRHRPHFNRGKPILKKGQLRGGNPKKKGKGKYGEELDESDNEEIDESSNNSSNIATTTTINSMLTKLTTIVILTFLIKWVMF</sequence>
<keyword evidence="4" id="KW-1185">Reference proteome</keyword>
<keyword evidence="2" id="KW-0472">Membrane</keyword>
<feature type="compositionally biased region" description="Basic residues" evidence="1">
    <location>
        <begin position="1"/>
        <end position="11"/>
    </location>
</feature>
<organism evidence="3 4">
    <name type="scientific">Triparma strigata</name>
    <dbReference type="NCBI Taxonomy" id="1606541"/>
    <lineage>
        <taxon>Eukaryota</taxon>
        <taxon>Sar</taxon>
        <taxon>Stramenopiles</taxon>
        <taxon>Ochrophyta</taxon>
        <taxon>Bolidophyceae</taxon>
        <taxon>Parmales</taxon>
        <taxon>Triparmaceae</taxon>
        <taxon>Triparma</taxon>
    </lineage>
</organism>
<feature type="region of interest" description="Disordered" evidence="1">
    <location>
        <begin position="1"/>
        <end position="78"/>
    </location>
</feature>
<name>A0A9W7DX97_9STRA</name>
<accession>A0A9W7DX97</accession>
<protein>
    <submittedName>
        <fullName evidence="3">Uncharacterized protein</fullName>
    </submittedName>
</protein>
<dbReference type="Proteomes" id="UP001165085">
    <property type="component" value="Unassembled WGS sequence"/>
</dbReference>
<keyword evidence="2" id="KW-0812">Transmembrane</keyword>